<dbReference type="EMBL" id="CP011310">
    <property type="protein sequence ID" value="AKQ40873.2"/>
    <property type="molecule type" value="Genomic_DNA"/>
</dbReference>
<dbReference type="Gene3D" id="3.30.70.100">
    <property type="match status" value="1"/>
</dbReference>
<reference evidence="3" key="2">
    <citation type="submission" date="2015-04" db="EMBL/GenBank/DDBJ databases">
        <title>The complete genome sequence of Erythrobacter sp. s21-N3.</title>
        <authorList>
            <person name="Zhuang L."/>
            <person name="Liu Y."/>
            <person name="Shao Z."/>
        </authorList>
    </citation>
    <scope>NUCLEOTIDE SEQUENCE [LARGE SCALE GENOMIC DNA]</scope>
    <source>
        <strain evidence="3">s21-N3</strain>
    </source>
</reference>
<name>A0A0H4VUZ6_9SPHN</name>
<dbReference type="KEGG" id="ery:CP97_00625"/>
<dbReference type="OrthoDB" id="196105at2"/>
<dbReference type="InterPro" id="IPR007024">
    <property type="entry name" value="BLUF_domain"/>
</dbReference>
<dbReference type="Proteomes" id="UP000059113">
    <property type="component" value="Chromosome"/>
</dbReference>
<dbReference type="GO" id="GO:0009882">
    <property type="term" value="F:blue light photoreceptor activity"/>
    <property type="evidence" value="ECO:0007669"/>
    <property type="project" value="InterPro"/>
</dbReference>
<sequence length="134" mass="15148">MQGSRLHQLVYVSTAAKLDEGDIAAILATAQRRNESQEITGFLLYNGRNFLQLVEGDEARLLNLCARLANDPRHTGMVITSNIAIEERAYPDWTMNLIGWVDDVDTRMARISERIGDRLNNDVQRFVLNFAALN</sequence>
<protein>
    <submittedName>
        <fullName evidence="2">BLUF domain-containing protein</fullName>
    </submittedName>
</protein>
<proteinExistence type="predicted"/>
<keyword evidence="3" id="KW-1185">Reference proteome</keyword>
<accession>A0A0H4VUZ6</accession>
<organism evidence="2 3">
    <name type="scientific">Aurantiacibacter atlanticus</name>
    <dbReference type="NCBI Taxonomy" id="1648404"/>
    <lineage>
        <taxon>Bacteria</taxon>
        <taxon>Pseudomonadati</taxon>
        <taxon>Pseudomonadota</taxon>
        <taxon>Alphaproteobacteria</taxon>
        <taxon>Sphingomonadales</taxon>
        <taxon>Erythrobacteraceae</taxon>
        <taxon>Aurantiacibacter</taxon>
    </lineage>
</organism>
<gene>
    <name evidence="2" type="ORF">CP97_00625</name>
</gene>
<dbReference type="STRING" id="1648404.CP97_00625"/>
<evidence type="ECO:0000259" key="1">
    <source>
        <dbReference type="PROSITE" id="PS50925"/>
    </source>
</evidence>
<feature type="domain" description="BLUF" evidence="1">
    <location>
        <begin position="6"/>
        <end position="96"/>
    </location>
</feature>
<evidence type="ECO:0000313" key="3">
    <source>
        <dbReference type="Proteomes" id="UP000059113"/>
    </source>
</evidence>
<dbReference type="SMART" id="SM01034">
    <property type="entry name" value="BLUF"/>
    <property type="match status" value="1"/>
</dbReference>
<dbReference type="InterPro" id="IPR036046">
    <property type="entry name" value="Acylphosphatase-like_dom_sf"/>
</dbReference>
<dbReference type="SUPFAM" id="SSF54975">
    <property type="entry name" value="Acylphosphatase/BLUF domain-like"/>
    <property type="match status" value="1"/>
</dbReference>
<evidence type="ECO:0000313" key="2">
    <source>
        <dbReference type="EMBL" id="AKQ40873.2"/>
    </source>
</evidence>
<dbReference type="Pfam" id="PF04940">
    <property type="entry name" value="BLUF"/>
    <property type="match status" value="1"/>
</dbReference>
<dbReference type="PROSITE" id="PS50925">
    <property type="entry name" value="BLUF"/>
    <property type="match status" value="1"/>
</dbReference>
<reference evidence="2 3" key="1">
    <citation type="journal article" date="2015" name="Int. J. Syst. Evol. Microbiol.">
        <title>Erythrobacter atlanticus sp. nov., a bacterium from ocean sediment able to degrade polycyclic aromatic hydrocarbons.</title>
        <authorList>
            <person name="Zhuang L."/>
            <person name="Liu Y."/>
            <person name="Wang L."/>
            <person name="Wang W."/>
            <person name="Shao Z."/>
        </authorList>
    </citation>
    <scope>NUCLEOTIDE SEQUENCE [LARGE SCALE GENOMIC DNA]</scope>
    <source>
        <strain evidence="3">s21-N3</strain>
    </source>
</reference>
<dbReference type="AlphaFoldDB" id="A0A0H4VUZ6"/>
<dbReference type="GO" id="GO:0071949">
    <property type="term" value="F:FAD binding"/>
    <property type="evidence" value="ECO:0007669"/>
    <property type="project" value="InterPro"/>
</dbReference>